<keyword evidence="5" id="KW-1185">Reference proteome</keyword>
<evidence type="ECO:0000256" key="1">
    <source>
        <dbReference type="ARBA" id="ARBA00022801"/>
    </source>
</evidence>
<dbReference type="InterPro" id="IPR029058">
    <property type="entry name" value="AB_hydrolase_fold"/>
</dbReference>
<dbReference type="InterPro" id="IPR005645">
    <property type="entry name" value="FSH-like_dom"/>
</dbReference>
<dbReference type="SUPFAM" id="SSF53474">
    <property type="entry name" value="alpha/beta-Hydrolases"/>
    <property type="match status" value="1"/>
</dbReference>
<accession>A0A8H3TVI4</accession>
<dbReference type="InterPro" id="IPR050593">
    <property type="entry name" value="LovG"/>
</dbReference>
<comment type="caution">
    <text evidence="4">The sequence shown here is derived from an EMBL/GenBank/DDBJ whole genome shotgun (WGS) entry which is preliminary data.</text>
</comment>
<feature type="region of interest" description="Disordered" evidence="2">
    <location>
        <begin position="68"/>
        <end position="93"/>
    </location>
</feature>
<dbReference type="PANTHER" id="PTHR48070:SF6">
    <property type="entry name" value="ESTERASE OVCA2"/>
    <property type="match status" value="1"/>
</dbReference>
<dbReference type="OrthoDB" id="2094269at2759"/>
<evidence type="ECO:0000256" key="2">
    <source>
        <dbReference type="SAM" id="MobiDB-lite"/>
    </source>
</evidence>
<feature type="domain" description="Serine hydrolase" evidence="3">
    <location>
        <begin position="11"/>
        <end position="233"/>
    </location>
</feature>
<keyword evidence="1" id="KW-0378">Hydrolase</keyword>
<dbReference type="GO" id="GO:0005737">
    <property type="term" value="C:cytoplasm"/>
    <property type="evidence" value="ECO:0007669"/>
    <property type="project" value="TreeGrafter"/>
</dbReference>
<feature type="region of interest" description="Disordered" evidence="2">
    <location>
        <begin position="248"/>
        <end position="289"/>
    </location>
</feature>
<dbReference type="EMBL" id="BLZA01000023">
    <property type="protein sequence ID" value="GHJ87917.1"/>
    <property type="molecule type" value="Genomic_DNA"/>
</dbReference>
<dbReference type="Gene3D" id="3.40.50.1820">
    <property type="entry name" value="alpha/beta hydrolase"/>
    <property type="match status" value="1"/>
</dbReference>
<evidence type="ECO:0000313" key="4">
    <source>
        <dbReference type="EMBL" id="GHJ87917.1"/>
    </source>
</evidence>
<protein>
    <recommendedName>
        <fullName evidence="3">Serine hydrolase domain-containing protein</fullName>
    </recommendedName>
</protein>
<gene>
    <name evidence="4" type="ORF">NliqN6_4319</name>
</gene>
<proteinExistence type="predicted"/>
<dbReference type="Pfam" id="PF03959">
    <property type="entry name" value="FSH1"/>
    <property type="match status" value="1"/>
</dbReference>
<evidence type="ECO:0000259" key="3">
    <source>
        <dbReference type="Pfam" id="PF03959"/>
    </source>
</evidence>
<name>A0A8H3TVI4_9TREE</name>
<dbReference type="GO" id="GO:0016787">
    <property type="term" value="F:hydrolase activity"/>
    <property type="evidence" value="ECO:0007669"/>
    <property type="project" value="UniProtKB-KW"/>
</dbReference>
<reference evidence="4" key="1">
    <citation type="submission" date="2020-07" db="EMBL/GenBank/DDBJ databases">
        <title>Draft Genome Sequence of a Deep-Sea Yeast, Naganishia (Cryptococcus) liquefaciens strain N6.</title>
        <authorList>
            <person name="Han Y.W."/>
            <person name="Kajitani R."/>
            <person name="Morimoto H."/>
            <person name="Parhat M."/>
            <person name="Tsubouchi H."/>
            <person name="Bakenova O."/>
            <person name="Ogata M."/>
            <person name="Argunhan B."/>
            <person name="Aoki R."/>
            <person name="Kajiwara S."/>
            <person name="Itoh T."/>
            <person name="Iwasaki H."/>
        </authorList>
    </citation>
    <scope>NUCLEOTIDE SEQUENCE</scope>
    <source>
        <strain evidence="4">N6</strain>
    </source>
</reference>
<organism evidence="4 5">
    <name type="scientific">Naganishia liquefaciens</name>
    <dbReference type="NCBI Taxonomy" id="104408"/>
    <lineage>
        <taxon>Eukaryota</taxon>
        <taxon>Fungi</taxon>
        <taxon>Dikarya</taxon>
        <taxon>Basidiomycota</taxon>
        <taxon>Agaricomycotina</taxon>
        <taxon>Tremellomycetes</taxon>
        <taxon>Filobasidiales</taxon>
        <taxon>Filobasidiaceae</taxon>
        <taxon>Naganishia</taxon>
    </lineage>
</organism>
<dbReference type="PANTHER" id="PTHR48070">
    <property type="entry name" value="ESTERASE OVCA2"/>
    <property type="match status" value="1"/>
</dbReference>
<feature type="compositionally biased region" description="Polar residues" evidence="2">
    <location>
        <begin position="258"/>
        <end position="274"/>
    </location>
</feature>
<dbReference type="Proteomes" id="UP000620104">
    <property type="component" value="Unassembled WGS sequence"/>
</dbReference>
<dbReference type="GO" id="GO:0005634">
    <property type="term" value="C:nucleus"/>
    <property type="evidence" value="ECO:0007669"/>
    <property type="project" value="TreeGrafter"/>
</dbReference>
<dbReference type="AlphaFoldDB" id="A0A8H3TVI4"/>
<sequence length="289" mass="31864">MAANPTKKALVRVLALPGYTQNAAILSRKMGSVRKTSKQVEWVFLDPPHILDKVDFGNGTATLADFDSESTMDQEQRTPETTPRAWFTASHDHSDPNDVKTTYNMMEETITYLHDFLTKQEEPFDGVFGFSQGACMAALLAALMEKPPFHPKFPSHPKLKPFKFAICCGGFEAADPALANFYPIETPTLHIIGKNDTIVTEERSRTLIRRCEDYRIEIHEGSHFVPSKANWRHFLAAYITSFVEGGEQGDVPPPANFGPQSTSTSAAGTRQGTPEPSAVAGDKQSQSSL</sequence>
<evidence type="ECO:0000313" key="5">
    <source>
        <dbReference type="Proteomes" id="UP000620104"/>
    </source>
</evidence>